<evidence type="ECO:0000313" key="3">
    <source>
        <dbReference type="Proteomes" id="UP000250140"/>
    </source>
</evidence>
<gene>
    <name evidence="2" type="ORF">AOQ84DRAFT_222712</name>
</gene>
<sequence>MGSCIIALRRLCSPGEVVQFGMPCMHVFVVPSLHEVVGGLEPLTLSVPVWYSACSAPFAVHSELRGALDGVQSGNPLDQGVLIVKQVPESGNRCWSRWKIFKELTSPATLLQHPGLLADWIDGEKNNFSTNQLASQPAGQKPGSTGIETDVPEKRKNNTYADRAGNSTSHQAFIWTQGA</sequence>
<accession>A0A8E2JY85</accession>
<reference evidence="2 3" key="1">
    <citation type="journal article" date="2016" name="Nat. Commun.">
        <title>Ectomycorrhizal ecology is imprinted in the genome of the dominant symbiotic fungus Cenococcum geophilum.</title>
        <authorList>
            <consortium name="DOE Joint Genome Institute"/>
            <person name="Peter M."/>
            <person name="Kohler A."/>
            <person name="Ohm R.A."/>
            <person name="Kuo A."/>
            <person name="Krutzmann J."/>
            <person name="Morin E."/>
            <person name="Arend M."/>
            <person name="Barry K.W."/>
            <person name="Binder M."/>
            <person name="Choi C."/>
            <person name="Clum A."/>
            <person name="Copeland A."/>
            <person name="Grisel N."/>
            <person name="Haridas S."/>
            <person name="Kipfer T."/>
            <person name="LaButti K."/>
            <person name="Lindquist E."/>
            <person name="Lipzen A."/>
            <person name="Maire R."/>
            <person name="Meier B."/>
            <person name="Mihaltcheva S."/>
            <person name="Molinier V."/>
            <person name="Murat C."/>
            <person name="Poggeler S."/>
            <person name="Quandt C.A."/>
            <person name="Sperisen C."/>
            <person name="Tritt A."/>
            <person name="Tisserant E."/>
            <person name="Crous P.W."/>
            <person name="Henrissat B."/>
            <person name="Nehls U."/>
            <person name="Egli S."/>
            <person name="Spatafora J.W."/>
            <person name="Grigoriev I.V."/>
            <person name="Martin F.M."/>
        </authorList>
    </citation>
    <scope>NUCLEOTIDE SEQUENCE [LARGE SCALE GENOMIC DNA]</scope>
    <source>
        <strain evidence="2 3">CBS 207.34</strain>
    </source>
</reference>
<dbReference type="EMBL" id="KV748612">
    <property type="protein sequence ID" value="OCL14129.1"/>
    <property type="molecule type" value="Genomic_DNA"/>
</dbReference>
<proteinExistence type="predicted"/>
<evidence type="ECO:0000256" key="1">
    <source>
        <dbReference type="SAM" id="MobiDB-lite"/>
    </source>
</evidence>
<organism evidence="2 3">
    <name type="scientific">Glonium stellatum</name>
    <dbReference type="NCBI Taxonomy" id="574774"/>
    <lineage>
        <taxon>Eukaryota</taxon>
        <taxon>Fungi</taxon>
        <taxon>Dikarya</taxon>
        <taxon>Ascomycota</taxon>
        <taxon>Pezizomycotina</taxon>
        <taxon>Dothideomycetes</taxon>
        <taxon>Pleosporomycetidae</taxon>
        <taxon>Gloniales</taxon>
        <taxon>Gloniaceae</taxon>
        <taxon>Glonium</taxon>
    </lineage>
</organism>
<feature type="region of interest" description="Disordered" evidence="1">
    <location>
        <begin position="132"/>
        <end position="153"/>
    </location>
</feature>
<evidence type="ECO:0000313" key="2">
    <source>
        <dbReference type="EMBL" id="OCL14129.1"/>
    </source>
</evidence>
<protein>
    <submittedName>
        <fullName evidence="2">Uncharacterized protein</fullName>
    </submittedName>
</protein>
<name>A0A8E2JY85_9PEZI</name>
<feature type="compositionally biased region" description="Polar residues" evidence="1">
    <location>
        <begin position="132"/>
        <end position="147"/>
    </location>
</feature>
<dbReference type="Proteomes" id="UP000250140">
    <property type="component" value="Unassembled WGS sequence"/>
</dbReference>
<dbReference type="AlphaFoldDB" id="A0A8E2JY85"/>
<keyword evidence="3" id="KW-1185">Reference proteome</keyword>